<dbReference type="InterPro" id="IPR008266">
    <property type="entry name" value="Tyr_kinase_AS"/>
</dbReference>
<dbReference type="EMBL" id="JANAWD010000136">
    <property type="protein sequence ID" value="KAJ3485960.1"/>
    <property type="molecule type" value="Genomic_DNA"/>
</dbReference>
<dbReference type="PROSITE" id="PS50011">
    <property type="entry name" value="PROTEIN_KINASE_DOM"/>
    <property type="match status" value="1"/>
</dbReference>
<comment type="caution">
    <text evidence="3">The sequence shown here is derived from an EMBL/GenBank/DDBJ whole genome shotgun (WGS) entry which is preliminary data.</text>
</comment>
<dbReference type="AlphaFoldDB" id="A0AAD5YFJ7"/>
<organism evidence="3 4">
    <name type="scientific">Meripilus lineatus</name>
    <dbReference type="NCBI Taxonomy" id="2056292"/>
    <lineage>
        <taxon>Eukaryota</taxon>
        <taxon>Fungi</taxon>
        <taxon>Dikarya</taxon>
        <taxon>Basidiomycota</taxon>
        <taxon>Agaricomycotina</taxon>
        <taxon>Agaricomycetes</taxon>
        <taxon>Polyporales</taxon>
        <taxon>Meripilaceae</taxon>
        <taxon>Meripilus</taxon>
    </lineage>
</organism>
<dbReference type="InterPro" id="IPR011009">
    <property type="entry name" value="Kinase-like_dom_sf"/>
</dbReference>
<keyword evidence="4" id="KW-1185">Reference proteome</keyword>
<proteinExistence type="predicted"/>
<feature type="domain" description="Protein kinase" evidence="2">
    <location>
        <begin position="378"/>
        <end position="717"/>
    </location>
</feature>
<gene>
    <name evidence="3" type="ORF">NLI96_g4583</name>
</gene>
<dbReference type="PROSITE" id="PS00109">
    <property type="entry name" value="PROTEIN_KINASE_TYR"/>
    <property type="match status" value="1"/>
</dbReference>
<feature type="region of interest" description="Disordered" evidence="1">
    <location>
        <begin position="1"/>
        <end position="63"/>
    </location>
</feature>
<dbReference type="GO" id="GO:0005524">
    <property type="term" value="F:ATP binding"/>
    <property type="evidence" value="ECO:0007669"/>
    <property type="project" value="InterPro"/>
</dbReference>
<evidence type="ECO:0000259" key="2">
    <source>
        <dbReference type="PROSITE" id="PS50011"/>
    </source>
</evidence>
<dbReference type="Gene3D" id="1.10.510.10">
    <property type="entry name" value="Transferase(Phosphotransferase) domain 1"/>
    <property type="match status" value="1"/>
</dbReference>
<dbReference type="Proteomes" id="UP001212997">
    <property type="component" value="Unassembled WGS sequence"/>
</dbReference>
<dbReference type="PANTHER" id="PTHR38248">
    <property type="entry name" value="FUNK1 6"/>
    <property type="match status" value="1"/>
</dbReference>
<feature type="region of interest" description="Disordered" evidence="1">
    <location>
        <begin position="766"/>
        <end position="856"/>
    </location>
</feature>
<dbReference type="SUPFAM" id="SSF56112">
    <property type="entry name" value="Protein kinase-like (PK-like)"/>
    <property type="match status" value="1"/>
</dbReference>
<evidence type="ECO:0000313" key="3">
    <source>
        <dbReference type="EMBL" id="KAJ3485960.1"/>
    </source>
</evidence>
<name>A0AAD5YFJ7_9APHY</name>
<dbReference type="GO" id="GO:0004672">
    <property type="term" value="F:protein kinase activity"/>
    <property type="evidence" value="ECO:0007669"/>
    <property type="project" value="InterPro"/>
</dbReference>
<evidence type="ECO:0000256" key="1">
    <source>
        <dbReference type="SAM" id="MobiDB-lite"/>
    </source>
</evidence>
<reference evidence="3" key="1">
    <citation type="submission" date="2022-07" db="EMBL/GenBank/DDBJ databases">
        <title>Genome Sequence of Physisporinus lineatus.</title>
        <authorList>
            <person name="Buettner E."/>
        </authorList>
    </citation>
    <scope>NUCLEOTIDE SEQUENCE</scope>
    <source>
        <strain evidence="3">VT162</strain>
    </source>
</reference>
<evidence type="ECO:0000313" key="4">
    <source>
        <dbReference type="Proteomes" id="UP001212997"/>
    </source>
</evidence>
<feature type="compositionally biased region" description="Polar residues" evidence="1">
    <location>
        <begin position="781"/>
        <end position="811"/>
    </location>
</feature>
<sequence>MASPPPGTDVPAVQPIPGSTSNPLARNSGHTGNPPPNPPPIGSLGATPRRLNSNKSFGTKDLKTNRKLAAEGMEKRSVYIKYELWMTRFASRPTSTSESSTLPIVQYLIQASDFNKEATSYSKLLDGMQPILESGGLAGRITADHPSNTSSTGIVGTNMPNVKVDLSIFESSGRNSEGLVTKCDLTAQEKKDSNNPFDSYLARADWDQIVVPIEVKSINYPCAFYLPEAQSTYPEAGTIKGEESRGQITQYVALIFEHQHRNFVFSIYIHVGRVFLIRWDRVGAVIAEPFDLFTEPHKLQNFLYRLAKMSPAERGYDTSIRVASEDEQKEFKALRDVNSVHNTYIQDALKMDDKKEAAIFRVDLQAMDPKKPMVKLVFARPRVLGEGAVGRATRGYVAYDLDEKRLVFLKDYWQPQVDSYHPELETYKKLQANHVPYIATPVGGGNVPTDPNDPKSPSQETVAQKYLLKTLGRSYSARVHYRFAVKEIGRPLEDYTDAGEMLQAVAFALTAHRVAWEVAGVLHRDISPANILITEDGDGLLNDWDMCRYKTDPTNLQSPAFRSGTWPFMSALLLCCPEKPHQVSDDLESFVHVINWLTLRYQVNSTPKAIGHAMEVYEEYSRTDGGTDVGGGLKLANLNKGDPCFDTRYVRPVALAGVVLEMMKMCQEHYSSPDVLNQLTRSGVQIPVAPLILSAASQRRKTVRLPVWRGSRPHPVQAPVPPAPVDSKPLMEDHERITGILWGTFESLTDPQLWEGEKLEDQFLKRPTEGTCGTPPGGTAGSQANRTSQKRSQNMQKAIQPVSNPRSTRSAASIEDPEVQGKSKRTKRGNAGMPPRVAEGDEGGGDTGEDKDPFQA</sequence>
<dbReference type="PANTHER" id="PTHR38248:SF2">
    <property type="entry name" value="FUNK1 11"/>
    <property type="match status" value="1"/>
</dbReference>
<feature type="compositionally biased region" description="Polar residues" evidence="1">
    <location>
        <begin position="17"/>
        <end position="31"/>
    </location>
</feature>
<dbReference type="InterPro" id="IPR000719">
    <property type="entry name" value="Prot_kinase_dom"/>
</dbReference>
<dbReference type="Pfam" id="PF17667">
    <property type="entry name" value="Pkinase_fungal"/>
    <property type="match status" value="1"/>
</dbReference>
<protein>
    <recommendedName>
        <fullName evidence="2">Protein kinase domain-containing protein</fullName>
    </recommendedName>
</protein>
<dbReference type="InterPro" id="IPR040976">
    <property type="entry name" value="Pkinase_fungal"/>
</dbReference>
<accession>A0AAD5YFJ7</accession>